<reference evidence="3" key="2">
    <citation type="submission" date="2025-04" db="UniProtKB">
        <authorList>
            <consortium name="RefSeq"/>
        </authorList>
    </citation>
    <scope>IDENTIFICATION</scope>
</reference>
<dbReference type="InParanoid" id="A0A1S3CRU8"/>
<dbReference type="eggNOG" id="KOG0017">
    <property type="taxonomic scope" value="Eukaryota"/>
</dbReference>
<dbReference type="AlphaFoldDB" id="A0A1S3CRU8"/>
<dbReference type="Proteomes" id="UP001652600">
    <property type="component" value="Chromosome 3"/>
</dbReference>
<dbReference type="Gramene" id="MELO3C010605.2.1">
    <property type="protein sequence ID" value="MELO3C010605.2.1"/>
    <property type="gene ID" value="MELO3C010605.2"/>
</dbReference>
<reference evidence="1" key="1">
    <citation type="submission" date="2023-03" db="UniProtKB">
        <authorList>
            <consortium name="EnsemblPlants"/>
        </authorList>
    </citation>
    <scope>IDENTIFICATION</scope>
</reference>
<proteinExistence type="predicted"/>
<dbReference type="OrthoDB" id="1924480at2759"/>
<organism evidence="2 3">
    <name type="scientific">Cucumis melo</name>
    <name type="common">Muskmelon</name>
    <dbReference type="NCBI Taxonomy" id="3656"/>
    <lineage>
        <taxon>Eukaryota</taxon>
        <taxon>Viridiplantae</taxon>
        <taxon>Streptophyta</taxon>
        <taxon>Embryophyta</taxon>
        <taxon>Tracheophyta</taxon>
        <taxon>Spermatophyta</taxon>
        <taxon>Magnoliopsida</taxon>
        <taxon>eudicotyledons</taxon>
        <taxon>Gunneridae</taxon>
        <taxon>Pentapetalae</taxon>
        <taxon>rosids</taxon>
        <taxon>fabids</taxon>
        <taxon>Cucurbitales</taxon>
        <taxon>Cucurbitaceae</taxon>
        <taxon>Benincaseae</taxon>
        <taxon>Cucumis</taxon>
    </lineage>
</organism>
<dbReference type="EnsemblPlants" id="MELO3C010605.2.1">
    <property type="protein sequence ID" value="MELO3C010605.2.1"/>
    <property type="gene ID" value="MELO3C010605.2"/>
</dbReference>
<dbReference type="KEGG" id="cmo:103504055"/>
<name>A0A1S3CRU8_CUCME</name>
<dbReference type="GeneID" id="103504055"/>
<dbReference type="PANTHER" id="PTHR35995:SF1">
    <property type="entry name" value="OS04G0690500 PROTEIN"/>
    <property type="match status" value="1"/>
</dbReference>
<accession>A0A1S3CRU8</accession>
<evidence type="ECO:0000313" key="2">
    <source>
        <dbReference type="Proteomes" id="UP001652600"/>
    </source>
</evidence>
<dbReference type="InterPro" id="IPR008004">
    <property type="entry name" value="OCTOPUS-like"/>
</dbReference>
<evidence type="ECO:0000313" key="1">
    <source>
        <dbReference type="EnsemblPlants" id="MELO3C010605.2.1"/>
    </source>
</evidence>
<keyword evidence="2" id="KW-1185">Reference proteome</keyword>
<dbReference type="PANTHER" id="PTHR35995">
    <property type="entry name" value="OS04G0690500 PROTEIN"/>
    <property type="match status" value="1"/>
</dbReference>
<evidence type="ECO:0000313" key="3">
    <source>
        <dbReference type="RefSeq" id="XP_008466708.1"/>
    </source>
</evidence>
<dbReference type="Pfam" id="PF05340">
    <property type="entry name" value="DUF740"/>
    <property type="match status" value="1"/>
</dbReference>
<dbReference type="RefSeq" id="XP_008466708.1">
    <property type="nucleotide sequence ID" value="XM_008468486.2"/>
</dbReference>
<gene>
    <name evidence="3" type="primary">LOC103504055</name>
    <name evidence="1" type="synonym">103504055</name>
</gene>
<sequence>MTNTKRTSNPSFSLPLALYFTLNYLAFQSSMNVYRDPNSCYFHPKEKVVGVCALCLNEKLLMLAPRRGRYHHSSPRTCRKTPINLSKIFAFSSFISRLEFRHWKPENSDDEASTSQEDSFISINFGKNGVGSWEENKVSEVSLENCILSWNHHLTKDSKETKTVIEHSKTRASLRWRKRIGHLFQLIRRTRSNKGTVCHVEGVKTRKGWIRTLTRSRNTE</sequence>
<protein>
    <submittedName>
        <fullName evidence="3">Uncharacterized protein LOC103504055</fullName>
    </submittedName>
</protein>